<sequence length="200" mass="22239">MKNYLLFLVAFTACFSGISQERPMRIGLKVGLPNIIGVNAEYVTPWLDGRLAPNVELSIVPVTESMFEDREGTISYYQAGFNYYLLAPGKGLYTNLSYGYLKGKGTAENVTAENPTATGEYLKGKGYFDESSHSINIKLGGKFGNKFYFRPEIGYAFNDLPEEYSTEVKFKDGSSEIQYESIPEIFTKGILFNIGVGIAF</sequence>
<dbReference type="EMBL" id="JAVRHN010000006">
    <property type="protein sequence ID" value="MDT0686694.1"/>
    <property type="molecule type" value="Genomic_DNA"/>
</dbReference>
<comment type="caution">
    <text evidence="1">The sequence shown here is derived from an EMBL/GenBank/DDBJ whole genome shotgun (WGS) entry which is preliminary data.</text>
</comment>
<accession>A0ABU3DSL3</accession>
<reference evidence="1 2" key="1">
    <citation type="submission" date="2023-09" db="EMBL/GenBank/DDBJ databases">
        <authorList>
            <person name="Rey-Velasco X."/>
        </authorList>
    </citation>
    <scope>NUCLEOTIDE SEQUENCE [LARGE SCALE GENOMIC DNA]</scope>
    <source>
        <strain evidence="1 2">F225</strain>
    </source>
</reference>
<evidence type="ECO:0000313" key="1">
    <source>
        <dbReference type="EMBL" id="MDT0686694.1"/>
    </source>
</evidence>
<dbReference type="Proteomes" id="UP001253848">
    <property type="component" value="Unassembled WGS sequence"/>
</dbReference>
<gene>
    <name evidence="1" type="ORF">RM541_09955</name>
</gene>
<name>A0ABU3DSL3_9FLAO</name>
<evidence type="ECO:0000313" key="2">
    <source>
        <dbReference type="Proteomes" id="UP001253848"/>
    </source>
</evidence>
<evidence type="ECO:0008006" key="3">
    <source>
        <dbReference type="Google" id="ProtNLM"/>
    </source>
</evidence>
<proteinExistence type="predicted"/>
<keyword evidence="2" id="KW-1185">Reference proteome</keyword>
<protein>
    <recommendedName>
        <fullName evidence="3">Outer membrane protein beta-barrel domain-containing protein</fullName>
    </recommendedName>
</protein>
<organism evidence="1 2">
    <name type="scientific">Autumnicola psychrophila</name>
    <dbReference type="NCBI Taxonomy" id="3075592"/>
    <lineage>
        <taxon>Bacteria</taxon>
        <taxon>Pseudomonadati</taxon>
        <taxon>Bacteroidota</taxon>
        <taxon>Flavobacteriia</taxon>
        <taxon>Flavobacteriales</taxon>
        <taxon>Flavobacteriaceae</taxon>
        <taxon>Autumnicola</taxon>
    </lineage>
</organism>
<dbReference type="RefSeq" id="WP_311500017.1">
    <property type="nucleotide sequence ID" value="NZ_JAVRHN010000006.1"/>
</dbReference>